<dbReference type="PANTHER" id="PTHR32481:SF7">
    <property type="entry name" value="AMINOPEPTIDASE YHFE-RELATED"/>
    <property type="match status" value="1"/>
</dbReference>
<evidence type="ECO:0000256" key="6">
    <source>
        <dbReference type="PIRNR" id="PIRNR001123"/>
    </source>
</evidence>
<dbReference type="InterPro" id="IPR023367">
    <property type="entry name" value="Peptidase_M42_dom2"/>
</dbReference>
<evidence type="ECO:0000256" key="1">
    <source>
        <dbReference type="ARBA" id="ARBA00006272"/>
    </source>
</evidence>
<name>A0A2S6FXH6_9CLOT</name>
<dbReference type="Proteomes" id="UP000239863">
    <property type="component" value="Unassembled WGS sequence"/>
</dbReference>
<feature type="binding site" evidence="8">
    <location>
        <position position="243"/>
    </location>
    <ligand>
        <name>Zn(2+)</name>
        <dbReference type="ChEBI" id="CHEBI:29105"/>
        <label>1</label>
    </ligand>
</feature>
<keyword evidence="5" id="KW-0378">Hydrolase</keyword>
<dbReference type="InterPro" id="IPR008007">
    <property type="entry name" value="Peptidase_M42"/>
</dbReference>
<dbReference type="Pfam" id="PF05343">
    <property type="entry name" value="Peptidase_M42"/>
    <property type="match status" value="1"/>
</dbReference>
<evidence type="ECO:0000256" key="4">
    <source>
        <dbReference type="ARBA" id="ARBA00022723"/>
    </source>
</evidence>
<accession>A0A2S6FXH6</accession>
<dbReference type="GO" id="GO:0004177">
    <property type="term" value="F:aminopeptidase activity"/>
    <property type="evidence" value="ECO:0007669"/>
    <property type="project" value="UniProtKB-UniRule"/>
</dbReference>
<evidence type="ECO:0000256" key="3">
    <source>
        <dbReference type="ARBA" id="ARBA00022670"/>
    </source>
</evidence>
<dbReference type="InterPro" id="IPR051464">
    <property type="entry name" value="Peptidase_M42_aminopept"/>
</dbReference>
<comment type="cofactor">
    <cofactor evidence="8">
        <name>a divalent metal cation</name>
        <dbReference type="ChEBI" id="CHEBI:60240"/>
    </cofactor>
    <text evidence="8">Binds 2 divalent metal cations per subunit.</text>
</comment>
<dbReference type="OrthoDB" id="361940at2"/>
<proteinExistence type="inferred from homology"/>
<feature type="binding site" evidence="8">
    <location>
        <position position="323"/>
    </location>
    <ligand>
        <name>Zn(2+)</name>
        <dbReference type="ChEBI" id="CHEBI:29105"/>
        <label>2</label>
    </ligand>
</feature>
<dbReference type="GO" id="GO:0046872">
    <property type="term" value="F:metal ion binding"/>
    <property type="evidence" value="ECO:0007669"/>
    <property type="project" value="UniProtKB-UniRule"/>
</dbReference>
<feature type="binding site" evidence="8">
    <location>
        <position position="187"/>
    </location>
    <ligand>
        <name>Zn(2+)</name>
        <dbReference type="ChEBI" id="CHEBI:29105"/>
        <label>2</label>
    </ligand>
</feature>
<feature type="binding site" evidence="8">
    <location>
        <position position="187"/>
    </location>
    <ligand>
        <name>Zn(2+)</name>
        <dbReference type="ChEBI" id="CHEBI:29105"/>
        <label>1</label>
    </ligand>
</feature>
<evidence type="ECO:0000313" key="9">
    <source>
        <dbReference type="EMBL" id="PPK48256.1"/>
    </source>
</evidence>
<dbReference type="Gene3D" id="3.40.630.10">
    <property type="entry name" value="Zn peptidases"/>
    <property type="match status" value="1"/>
</dbReference>
<dbReference type="CDD" id="cd05657">
    <property type="entry name" value="M42_glucanase_like"/>
    <property type="match status" value="1"/>
</dbReference>
<evidence type="ECO:0000256" key="5">
    <source>
        <dbReference type="ARBA" id="ARBA00022801"/>
    </source>
</evidence>
<keyword evidence="4 8" id="KW-0479">Metal-binding</keyword>
<dbReference type="RefSeq" id="WP_104409850.1">
    <property type="nucleotide sequence ID" value="NZ_PTIS01000008.1"/>
</dbReference>
<evidence type="ECO:0000256" key="2">
    <source>
        <dbReference type="ARBA" id="ARBA00022438"/>
    </source>
</evidence>
<evidence type="ECO:0000256" key="8">
    <source>
        <dbReference type="PIRSR" id="PIRSR001123-2"/>
    </source>
</evidence>
<organism evidence="9 10">
    <name type="scientific">Clostridium algidicarnis DSM 15099</name>
    <dbReference type="NCBI Taxonomy" id="1121295"/>
    <lineage>
        <taxon>Bacteria</taxon>
        <taxon>Bacillati</taxon>
        <taxon>Bacillota</taxon>
        <taxon>Clostridia</taxon>
        <taxon>Eubacteriales</taxon>
        <taxon>Clostridiaceae</taxon>
        <taxon>Clostridium</taxon>
    </lineage>
</organism>
<keyword evidence="3" id="KW-0645">Protease</keyword>
<dbReference type="SUPFAM" id="SSF101821">
    <property type="entry name" value="Aminopeptidase/glucanase lid domain"/>
    <property type="match status" value="1"/>
</dbReference>
<evidence type="ECO:0000313" key="10">
    <source>
        <dbReference type="Proteomes" id="UP000239863"/>
    </source>
</evidence>
<protein>
    <submittedName>
        <fullName evidence="9">Putative aminopeptidase FrvX</fullName>
    </submittedName>
</protein>
<dbReference type="STRING" id="37659.GCA_000703125_00453"/>
<feature type="active site" description="Proton acceptor" evidence="7">
    <location>
        <position position="221"/>
    </location>
</feature>
<dbReference type="EMBL" id="PTIS01000008">
    <property type="protein sequence ID" value="PPK48256.1"/>
    <property type="molecule type" value="Genomic_DNA"/>
</dbReference>
<comment type="similarity">
    <text evidence="1 6">Belongs to the peptidase M42 family.</text>
</comment>
<dbReference type="PANTHER" id="PTHR32481">
    <property type="entry name" value="AMINOPEPTIDASE"/>
    <property type="match status" value="1"/>
</dbReference>
<reference evidence="9 10" key="1">
    <citation type="submission" date="2018-02" db="EMBL/GenBank/DDBJ databases">
        <title>Genomic Encyclopedia of Archaeal and Bacterial Type Strains, Phase II (KMG-II): from individual species to whole genera.</title>
        <authorList>
            <person name="Goeker M."/>
        </authorList>
    </citation>
    <scope>NUCLEOTIDE SEQUENCE [LARGE SCALE GENOMIC DNA]</scope>
    <source>
        <strain evidence="9 10">DSM 15099</strain>
    </source>
</reference>
<feature type="binding site" evidence="8">
    <location>
        <position position="69"/>
    </location>
    <ligand>
        <name>Zn(2+)</name>
        <dbReference type="ChEBI" id="CHEBI:29105"/>
        <label>1</label>
    </ligand>
</feature>
<dbReference type="GO" id="GO:0006508">
    <property type="term" value="P:proteolysis"/>
    <property type="evidence" value="ECO:0007669"/>
    <property type="project" value="UniProtKB-KW"/>
</dbReference>
<dbReference type="PIRSF" id="PIRSF001123">
    <property type="entry name" value="PepA_GA"/>
    <property type="match status" value="1"/>
</dbReference>
<dbReference type="AlphaFoldDB" id="A0A2S6FXH6"/>
<evidence type="ECO:0000256" key="7">
    <source>
        <dbReference type="PIRSR" id="PIRSR001123-1"/>
    </source>
</evidence>
<dbReference type="SUPFAM" id="SSF53187">
    <property type="entry name" value="Zn-dependent exopeptidases"/>
    <property type="match status" value="1"/>
</dbReference>
<gene>
    <name evidence="9" type="ORF">BD821_10816</name>
</gene>
<sequence>MNIDMEYLLNMMKKYMEIPSPGGYTKMAIEEARLDFEKLGLKTVITKKGALIATLEGKNTEEEIIISAHMDTLGAMVKEIEADGKLKYKRIGGGCFGSIEGENCHIITESGRDISGSVMPRTASTHIHGQEVSNLSRNENNMIIRVDEKVESKKDVLDIGINVGDFIYMDTRTKITESGFVKSRYLDNKLAVAMVFEVCRYLKENKITPCCTTKFYISNYEEMGHGVSGNNISDKVKEMVAIDIAPVGKGQESSEYAVTIAAKDRKSVYDYELRRKLSGIAKENNIDYRVDVFNFYSSDATHAILQGGDFKFACIGPGVDSTHHYERTHFSAIENNVKLLVKYVENN</sequence>
<keyword evidence="2 9" id="KW-0031">Aminopeptidase</keyword>
<feature type="binding site" evidence="8">
    <location>
        <position position="222"/>
    </location>
    <ligand>
        <name>Zn(2+)</name>
        <dbReference type="ChEBI" id="CHEBI:29105"/>
        <label>2</label>
    </ligand>
</feature>
<comment type="caution">
    <text evidence="9">The sequence shown here is derived from an EMBL/GenBank/DDBJ whole genome shotgun (WGS) entry which is preliminary data.</text>
</comment>
<dbReference type="Gene3D" id="2.40.30.40">
    <property type="entry name" value="Peptidase M42, domain 2"/>
    <property type="match status" value="1"/>
</dbReference>